<dbReference type="PANTHER" id="PTHR46614">
    <property type="entry name" value="MORN REPEAT-CONTAINING PROTEIN 4"/>
    <property type="match status" value="1"/>
</dbReference>
<keyword evidence="8" id="KW-1185">Reference proteome</keyword>
<dbReference type="PANTHER" id="PTHR46614:SF1">
    <property type="entry name" value="MORN REPEAT-CONTAINING PROTEIN 4"/>
    <property type="match status" value="1"/>
</dbReference>
<evidence type="ECO:0000256" key="2">
    <source>
        <dbReference type="ARBA" id="ARBA00022737"/>
    </source>
</evidence>
<dbReference type="OrthoDB" id="406044at2759"/>
<evidence type="ECO:0000256" key="3">
    <source>
        <dbReference type="ARBA" id="ARBA00023273"/>
    </source>
</evidence>
<dbReference type="Pfam" id="PF02493">
    <property type="entry name" value="MORN"/>
    <property type="match status" value="4"/>
</dbReference>
<evidence type="ECO:0000313" key="6">
    <source>
        <dbReference type="EMBL" id="RWS08228.1"/>
    </source>
</evidence>
<dbReference type="SMART" id="SM00698">
    <property type="entry name" value="MORN"/>
    <property type="match status" value="4"/>
</dbReference>
<comment type="subcellular location">
    <subcellularLocation>
        <location evidence="1">Cell projection</location>
    </subcellularLocation>
</comment>
<dbReference type="InterPro" id="IPR052315">
    <property type="entry name" value="MORN4"/>
</dbReference>
<dbReference type="EMBL" id="NCKU01003072">
    <property type="protein sequence ID" value="RWS08228.1"/>
    <property type="molecule type" value="Genomic_DNA"/>
</dbReference>
<keyword evidence="2" id="KW-0677">Repeat</keyword>
<evidence type="ECO:0000313" key="5">
    <source>
        <dbReference type="EMBL" id="RWS06777.1"/>
    </source>
</evidence>
<evidence type="ECO:0000313" key="4">
    <source>
        <dbReference type="EMBL" id="RWS06770.1"/>
    </source>
</evidence>
<proteinExistence type="predicted"/>
<dbReference type="SUPFAM" id="SSF82185">
    <property type="entry name" value="Histone H3 K4-specific methyltransferase SET7/9 N-terminal domain"/>
    <property type="match status" value="1"/>
</dbReference>
<dbReference type="GO" id="GO:0048678">
    <property type="term" value="P:response to axon injury"/>
    <property type="evidence" value="ECO:0007669"/>
    <property type="project" value="TreeGrafter"/>
</dbReference>
<accession>A0A3S3NPL9</accession>
<organism evidence="5 8">
    <name type="scientific">Dinothrombium tinctorium</name>
    <dbReference type="NCBI Taxonomy" id="1965070"/>
    <lineage>
        <taxon>Eukaryota</taxon>
        <taxon>Metazoa</taxon>
        <taxon>Ecdysozoa</taxon>
        <taxon>Arthropoda</taxon>
        <taxon>Chelicerata</taxon>
        <taxon>Arachnida</taxon>
        <taxon>Acari</taxon>
        <taxon>Acariformes</taxon>
        <taxon>Trombidiformes</taxon>
        <taxon>Prostigmata</taxon>
        <taxon>Anystina</taxon>
        <taxon>Parasitengona</taxon>
        <taxon>Trombidioidea</taxon>
        <taxon>Trombidiidae</taxon>
        <taxon>Dinothrombium</taxon>
    </lineage>
</organism>
<protein>
    <submittedName>
        <fullName evidence="5">MORN repeat-containing protein 4-like protein</fullName>
    </submittedName>
</protein>
<dbReference type="InterPro" id="IPR003409">
    <property type="entry name" value="MORN"/>
</dbReference>
<dbReference type="EMBL" id="NCKU01003062">
    <property type="protein sequence ID" value="RWS08255.1"/>
    <property type="molecule type" value="Genomic_DNA"/>
</dbReference>
<dbReference type="Gene3D" id="2.20.110.10">
    <property type="entry name" value="Histone H3 K4-specific methyltransferase SET7/9 N-terminal domain"/>
    <property type="match status" value="2"/>
</dbReference>
<keyword evidence="3" id="KW-0966">Cell projection</keyword>
<evidence type="ECO:0000313" key="8">
    <source>
        <dbReference type="Proteomes" id="UP000285301"/>
    </source>
</evidence>
<dbReference type="EMBL" id="NCKU01003884">
    <property type="protein sequence ID" value="RWS06777.1"/>
    <property type="molecule type" value="Genomic_DNA"/>
</dbReference>
<dbReference type="STRING" id="1965070.A0A3S3NPL9"/>
<name>A0A3S3NPL9_9ACAR</name>
<dbReference type="EMBL" id="NCKU01003886">
    <property type="protein sequence ID" value="RWS06770.1"/>
    <property type="molecule type" value="Genomic_DNA"/>
</dbReference>
<comment type="caution">
    <text evidence="5">The sequence shown here is derived from an EMBL/GenBank/DDBJ whole genome shotgun (WGS) entry which is preliminary data.</text>
</comment>
<gene>
    <name evidence="7" type="ORF">B4U79_03387</name>
    <name evidence="6" type="ORF">B4U79_10250</name>
    <name evidence="4" type="ORF">B4U79_14699</name>
    <name evidence="5" type="ORF">B4U79_15221</name>
</gene>
<reference evidence="5" key="2">
    <citation type="submission" date="2018-11" db="EMBL/GenBank/DDBJ databases">
        <title>Trombidioid mite genomics.</title>
        <authorList>
            <person name="Dong X."/>
        </authorList>
    </citation>
    <scope>NUCLEOTIDE SEQUENCE</scope>
    <source>
        <strain evidence="5">UoL-WK</strain>
    </source>
</reference>
<dbReference type="Proteomes" id="UP000285301">
    <property type="component" value="Unassembled WGS sequence"/>
</dbReference>
<reference evidence="5 8" key="1">
    <citation type="journal article" date="2018" name="Gigascience">
        <title>Genomes of trombidid mites reveal novel predicted allergens and laterally-transferred genes associated with secondary metabolism.</title>
        <authorList>
            <person name="Dong X."/>
            <person name="Chaisiri K."/>
            <person name="Xia D."/>
            <person name="Armstrong S.D."/>
            <person name="Fang Y."/>
            <person name="Donnelly M.J."/>
            <person name="Kadowaki T."/>
            <person name="McGarry J.W."/>
            <person name="Darby A.C."/>
            <person name="Makepeace B.L."/>
        </authorList>
    </citation>
    <scope>NUCLEOTIDE SEQUENCE [LARGE SCALE GENOMIC DNA]</scope>
    <source>
        <strain evidence="5">UoL-WK</strain>
    </source>
</reference>
<evidence type="ECO:0000313" key="7">
    <source>
        <dbReference type="EMBL" id="RWS08255.1"/>
    </source>
</evidence>
<dbReference type="GO" id="GO:0042995">
    <property type="term" value="C:cell projection"/>
    <property type="evidence" value="ECO:0007669"/>
    <property type="project" value="UniProtKB-SubCell"/>
</dbReference>
<sequence length="164" mass="18284">MYNTFNDLTLGAFQYEDGSFYEGEWNKKGQKHGYGVYKCPDGADYFGRFENGLPSGLGTLCFADGALYSGEFMQGWFHGHGVFQLSNGARFEGQFRGGRIWGLGLTTFADGSHGEPRHEGVHKDWRFVKPVECSLPVNTARNNALSLGCKTKGEPRIYTFNEAE</sequence>
<evidence type="ECO:0000256" key="1">
    <source>
        <dbReference type="ARBA" id="ARBA00004316"/>
    </source>
</evidence>
<dbReference type="AlphaFoldDB" id="A0A3S3NPL9"/>